<keyword evidence="5 8" id="KW-1133">Transmembrane helix</keyword>
<keyword evidence="2" id="KW-0813">Transport</keyword>
<evidence type="ECO:0000256" key="7">
    <source>
        <dbReference type="SAM" id="MobiDB-lite"/>
    </source>
</evidence>
<evidence type="ECO:0000313" key="10">
    <source>
        <dbReference type="EMBL" id="KAG6119495.1"/>
    </source>
</evidence>
<proteinExistence type="predicted"/>
<evidence type="ECO:0000256" key="3">
    <source>
        <dbReference type="ARBA" id="ARBA00022692"/>
    </source>
</evidence>
<dbReference type="Pfam" id="PF00324">
    <property type="entry name" value="AA_permease"/>
    <property type="match status" value="1"/>
</dbReference>
<name>A0A9P7Q6C9_9HYPO</name>
<keyword evidence="3 8" id="KW-0812">Transmembrane</keyword>
<comment type="subcellular location">
    <subcellularLocation>
        <location evidence="1">Membrane</location>
        <topology evidence="1">Multi-pass membrane protein</topology>
    </subcellularLocation>
</comment>
<keyword evidence="11" id="KW-1185">Reference proteome</keyword>
<sequence>MLSDEKTPRVSNEPNGKNEAVDVENGQSGLTRTLQGRHLQFIAIGATFGTGLFLGTGTALSNSGPASLLLAFIAVGALVYSVM</sequence>
<dbReference type="GO" id="GO:0015171">
    <property type="term" value="F:amino acid transmembrane transporter activity"/>
    <property type="evidence" value="ECO:0007669"/>
    <property type="project" value="TreeGrafter"/>
</dbReference>
<evidence type="ECO:0000256" key="8">
    <source>
        <dbReference type="SAM" id="Phobius"/>
    </source>
</evidence>
<keyword evidence="4" id="KW-0029">Amino-acid transport</keyword>
<accession>A0A9P7Q6C9</accession>
<dbReference type="PANTHER" id="PTHR43341">
    <property type="entry name" value="AMINO ACID PERMEASE"/>
    <property type="match status" value="1"/>
</dbReference>
<feature type="transmembrane region" description="Helical" evidence="8">
    <location>
        <begin position="66"/>
        <end position="82"/>
    </location>
</feature>
<feature type="region of interest" description="Disordered" evidence="7">
    <location>
        <begin position="1"/>
        <end position="27"/>
    </location>
</feature>
<dbReference type="EMBL" id="SRQM01000077">
    <property type="protein sequence ID" value="KAG6119495.1"/>
    <property type="molecule type" value="Genomic_DNA"/>
</dbReference>
<gene>
    <name evidence="10" type="ORF">E4U13_007620</name>
</gene>
<dbReference type="Gene3D" id="1.20.1740.10">
    <property type="entry name" value="Amino acid/polyamine transporter I"/>
    <property type="match status" value="1"/>
</dbReference>
<dbReference type="InterPro" id="IPR004841">
    <property type="entry name" value="AA-permease/SLC12A_dom"/>
</dbReference>
<evidence type="ECO:0000256" key="2">
    <source>
        <dbReference type="ARBA" id="ARBA00022448"/>
    </source>
</evidence>
<evidence type="ECO:0000256" key="1">
    <source>
        <dbReference type="ARBA" id="ARBA00004141"/>
    </source>
</evidence>
<evidence type="ECO:0000313" key="11">
    <source>
        <dbReference type="Proteomes" id="UP000732380"/>
    </source>
</evidence>
<keyword evidence="6 8" id="KW-0472">Membrane</keyword>
<reference evidence="10 11" key="1">
    <citation type="journal article" date="2020" name="bioRxiv">
        <title>Whole genome comparisons of ergot fungi reveals the divergence and evolution of species within the genus Claviceps are the result of varying mechanisms driving genome evolution and host range expansion.</title>
        <authorList>
            <person name="Wyka S.A."/>
            <person name="Mondo S.J."/>
            <person name="Liu M."/>
            <person name="Dettman J."/>
            <person name="Nalam V."/>
            <person name="Broders K.D."/>
        </authorList>
    </citation>
    <scope>NUCLEOTIDE SEQUENCE [LARGE SCALE GENOMIC DNA]</scope>
    <source>
        <strain evidence="10 11">LM576</strain>
    </source>
</reference>
<evidence type="ECO:0000256" key="5">
    <source>
        <dbReference type="ARBA" id="ARBA00022989"/>
    </source>
</evidence>
<feature type="non-terminal residue" evidence="10">
    <location>
        <position position="83"/>
    </location>
</feature>
<dbReference type="Proteomes" id="UP000732380">
    <property type="component" value="Unassembled WGS sequence"/>
</dbReference>
<dbReference type="AlphaFoldDB" id="A0A9P7Q6C9"/>
<dbReference type="InterPro" id="IPR050524">
    <property type="entry name" value="APC_YAT"/>
</dbReference>
<dbReference type="PANTHER" id="PTHR43341:SF1">
    <property type="entry name" value="GENERAL AMINO-ACID PERMEASE GAP1"/>
    <property type="match status" value="1"/>
</dbReference>
<feature type="transmembrane region" description="Helical" evidence="8">
    <location>
        <begin position="41"/>
        <end position="60"/>
    </location>
</feature>
<comment type="caution">
    <text evidence="10">The sequence shown here is derived from an EMBL/GenBank/DDBJ whole genome shotgun (WGS) entry which is preliminary data.</text>
</comment>
<organism evidence="10 11">
    <name type="scientific">Claviceps humidiphila</name>
    <dbReference type="NCBI Taxonomy" id="1294629"/>
    <lineage>
        <taxon>Eukaryota</taxon>
        <taxon>Fungi</taxon>
        <taxon>Dikarya</taxon>
        <taxon>Ascomycota</taxon>
        <taxon>Pezizomycotina</taxon>
        <taxon>Sordariomycetes</taxon>
        <taxon>Hypocreomycetidae</taxon>
        <taxon>Hypocreales</taxon>
        <taxon>Clavicipitaceae</taxon>
        <taxon>Claviceps</taxon>
    </lineage>
</organism>
<evidence type="ECO:0000256" key="6">
    <source>
        <dbReference type="ARBA" id="ARBA00023136"/>
    </source>
</evidence>
<evidence type="ECO:0000259" key="9">
    <source>
        <dbReference type="Pfam" id="PF00324"/>
    </source>
</evidence>
<protein>
    <recommendedName>
        <fullName evidence="9">Amino acid permease/ SLC12A domain-containing protein</fullName>
    </recommendedName>
</protein>
<evidence type="ECO:0000256" key="4">
    <source>
        <dbReference type="ARBA" id="ARBA00022970"/>
    </source>
</evidence>
<dbReference type="GO" id="GO:0016020">
    <property type="term" value="C:membrane"/>
    <property type="evidence" value="ECO:0007669"/>
    <property type="project" value="UniProtKB-SubCell"/>
</dbReference>
<feature type="domain" description="Amino acid permease/ SLC12A" evidence="9">
    <location>
        <begin position="38"/>
        <end position="83"/>
    </location>
</feature>